<evidence type="ECO:0000313" key="2">
    <source>
        <dbReference type="Proteomes" id="UP001222027"/>
    </source>
</evidence>
<dbReference type="Proteomes" id="UP001222027">
    <property type="component" value="Unassembled WGS sequence"/>
</dbReference>
<evidence type="ECO:0000313" key="1">
    <source>
        <dbReference type="EMBL" id="KAJ8485252.1"/>
    </source>
</evidence>
<sequence>MQVGAGAGPTLMRQGQPQITCEIITHLILCRDNSLISVSFLSPLPLVFLLAPLAINHFEPATNLVLEDEDKGFRSAIPHRKPKSGTSSREFQLRRVVCARGMMTRDVDLIGIGWMRGISKGERR</sequence>
<gene>
    <name evidence="1" type="ORF">OPV22_017737</name>
</gene>
<keyword evidence="2" id="KW-1185">Reference proteome</keyword>
<accession>A0AAV8QSQ9</accession>
<reference evidence="1 2" key="1">
    <citation type="submission" date="2022-12" db="EMBL/GenBank/DDBJ databases">
        <title>Chromosome-scale assembly of the Ensete ventricosum genome.</title>
        <authorList>
            <person name="Dussert Y."/>
            <person name="Stocks J."/>
            <person name="Wendawek A."/>
            <person name="Woldeyes F."/>
            <person name="Nichols R.A."/>
            <person name="Borrell J.S."/>
        </authorList>
    </citation>
    <scope>NUCLEOTIDE SEQUENCE [LARGE SCALE GENOMIC DNA]</scope>
    <source>
        <strain evidence="2">cv. Maze</strain>
        <tissue evidence="1">Seeds</tissue>
    </source>
</reference>
<dbReference type="EMBL" id="JAQQAF010000005">
    <property type="protein sequence ID" value="KAJ8485252.1"/>
    <property type="molecule type" value="Genomic_DNA"/>
</dbReference>
<proteinExistence type="predicted"/>
<name>A0AAV8QSQ9_ENSVE</name>
<dbReference type="AlphaFoldDB" id="A0AAV8QSQ9"/>
<protein>
    <submittedName>
        <fullName evidence="1">Uncharacterized protein</fullName>
    </submittedName>
</protein>
<organism evidence="1 2">
    <name type="scientific">Ensete ventricosum</name>
    <name type="common">Abyssinian banana</name>
    <name type="synonym">Musa ensete</name>
    <dbReference type="NCBI Taxonomy" id="4639"/>
    <lineage>
        <taxon>Eukaryota</taxon>
        <taxon>Viridiplantae</taxon>
        <taxon>Streptophyta</taxon>
        <taxon>Embryophyta</taxon>
        <taxon>Tracheophyta</taxon>
        <taxon>Spermatophyta</taxon>
        <taxon>Magnoliopsida</taxon>
        <taxon>Liliopsida</taxon>
        <taxon>Zingiberales</taxon>
        <taxon>Musaceae</taxon>
        <taxon>Ensete</taxon>
    </lineage>
</organism>
<comment type="caution">
    <text evidence="1">The sequence shown here is derived from an EMBL/GenBank/DDBJ whole genome shotgun (WGS) entry which is preliminary data.</text>
</comment>